<dbReference type="Pfam" id="PF01636">
    <property type="entry name" value="APH"/>
    <property type="match status" value="1"/>
</dbReference>
<evidence type="ECO:0000259" key="1">
    <source>
        <dbReference type="Pfam" id="PF01636"/>
    </source>
</evidence>
<dbReference type="STRING" id="452652.KSE_71300"/>
<dbReference type="PANTHER" id="PTHR21310">
    <property type="entry name" value="AMINOGLYCOSIDE PHOSPHOTRANSFERASE-RELATED-RELATED"/>
    <property type="match status" value="1"/>
</dbReference>
<dbReference type="KEGG" id="ksk:KSE_71300"/>
<proteinExistence type="predicted"/>
<reference evidence="2 3" key="1">
    <citation type="journal article" date="2010" name="DNA Res.">
        <title>Genome sequence of Kitasatospora setae NBRC 14216T: an evolutionary snapshot of the family Streptomycetaceae.</title>
        <authorList>
            <person name="Ichikawa N."/>
            <person name="Oguchi A."/>
            <person name="Ikeda H."/>
            <person name="Ishikawa J."/>
            <person name="Kitani S."/>
            <person name="Watanabe Y."/>
            <person name="Nakamura S."/>
            <person name="Katano Y."/>
            <person name="Kishi E."/>
            <person name="Sasagawa M."/>
            <person name="Ankai A."/>
            <person name="Fukui S."/>
            <person name="Hashimoto Y."/>
            <person name="Kamata S."/>
            <person name="Otoguro M."/>
            <person name="Tanikawa S."/>
            <person name="Nihira T."/>
            <person name="Horinouchi S."/>
            <person name="Ohnishi Y."/>
            <person name="Hayakawa M."/>
            <person name="Kuzuyama T."/>
            <person name="Arisawa A."/>
            <person name="Nomoto F."/>
            <person name="Miura H."/>
            <person name="Takahashi Y."/>
            <person name="Fujita N."/>
        </authorList>
    </citation>
    <scope>NUCLEOTIDE SEQUENCE [LARGE SCALE GENOMIC DNA]</scope>
    <source>
        <strain evidence="3">ATCC 33774 / DSM 43861 / JCM 3304 / KCC A-0304 / NBRC 14216 / KM-6054</strain>
    </source>
</reference>
<feature type="domain" description="Aminoglycoside phosphotransferase" evidence="1">
    <location>
        <begin position="33"/>
        <end position="269"/>
    </location>
</feature>
<dbReference type="InterPro" id="IPR002575">
    <property type="entry name" value="Aminoglycoside_PTrfase"/>
</dbReference>
<dbReference type="RefSeq" id="WP_014140177.1">
    <property type="nucleotide sequence ID" value="NC_016109.1"/>
</dbReference>
<sequence>MTLHEDEVAADRATVRALLREQRPEWAELPVAEAGAGTDNRMFRLGAELLVRLPRTAETARALRKERRWLPALAPHLAPYAVPEPVHEGVPGAAFPLPWSVYRWIEGTVPAPDSVRDWAALGTALAGAVRTLHAAPVPDETAREGLDWYRGGELGPCDEWVGAYFAELAAAGGAGLGPGRLARLAGVWREGLLLPAPDGPAVWLHGDLKPSNLLVRDGALHAVIDFGGLSVGFPDAEHAPVWDLPAAARRAYWRAAALSPETWRRSRAWAVAVGVAGLSYYRESDPAFAAECRSRLLAVLDGAGEEVAP</sequence>
<evidence type="ECO:0000313" key="3">
    <source>
        <dbReference type="Proteomes" id="UP000007076"/>
    </source>
</evidence>
<organism evidence="2 3">
    <name type="scientific">Kitasatospora setae (strain ATCC 33774 / DSM 43861 / JCM 3304 / KCC A-0304 / NBRC 14216 / KM-6054)</name>
    <name type="common">Streptomyces setae</name>
    <dbReference type="NCBI Taxonomy" id="452652"/>
    <lineage>
        <taxon>Bacteria</taxon>
        <taxon>Bacillati</taxon>
        <taxon>Actinomycetota</taxon>
        <taxon>Actinomycetes</taxon>
        <taxon>Kitasatosporales</taxon>
        <taxon>Streptomycetaceae</taxon>
        <taxon>Kitasatospora</taxon>
    </lineage>
</organism>
<dbReference type="PATRIC" id="fig|452652.3.peg.7168"/>
<dbReference type="EMBL" id="AP010968">
    <property type="protein sequence ID" value="BAJ32886.1"/>
    <property type="molecule type" value="Genomic_DNA"/>
</dbReference>
<dbReference type="Gene3D" id="3.90.1200.10">
    <property type="match status" value="1"/>
</dbReference>
<accession>E4NIT8</accession>
<dbReference type="SUPFAM" id="SSF56112">
    <property type="entry name" value="Protein kinase-like (PK-like)"/>
    <property type="match status" value="1"/>
</dbReference>
<dbReference type="Gene3D" id="3.30.200.20">
    <property type="entry name" value="Phosphorylase Kinase, domain 1"/>
    <property type="match status" value="1"/>
</dbReference>
<gene>
    <name evidence="2" type="ordered locus">KSE_71300</name>
</gene>
<dbReference type="Proteomes" id="UP000007076">
    <property type="component" value="Chromosome"/>
</dbReference>
<dbReference type="HOGENOM" id="CLU_074977_0_0_11"/>
<name>E4NIT8_KITSK</name>
<keyword evidence="3" id="KW-1185">Reference proteome</keyword>
<protein>
    <recommendedName>
        <fullName evidence="1">Aminoglycoside phosphotransferase domain-containing protein</fullName>
    </recommendedName>
</protein>
<dbReference type="AlphaFoldDB" id="E4NIT8"/>
<dbReference type="PANTHER" id="PTHR21310:SF42">
    <property type="entry name" value="BIFUNCTIONAL AAC_APH"/>
    <property type="match status" value="1"/>
</dbReference>
<evidence type="ECO:0000313" key="2">
    <source>
        <dbReference type="EMBL" id="BAJ32886.1"/>
    </source>
</evidence>
<dbReference type="InterPro" id="IPR051678">
    <property type="entry name" value="AGP_Transferase"/>
</dbReference>
<dbReference type="eggNOG" id="COG3173">
    <property type="taxonomic scope" value="Bacteria"/>
</dbReference>
<dbReference type="InterPro" id="IPR011009">
    <property type="entry name" value="Kinase-like_dom_sf"/>
</dbReference>